<sequence>MEHRTRVERAIKRLPVDQIPCGELVITDELVQTMFTQTVPQFGHRLEFVNAMGLDAVCLHPNCGYSKQSIPCSKEVIFSDLPNWVKTDLFTFAVIDGPIGWAGKLLGFEQLMIQLGRRTPDFCEFIATIETLNKELIERLAGSGINGILLADDIAYNQGVIARPALLREMIFPSLAVQADYAHQLGLPVFFHSDGNLTMVLEDIVAAGFDGLQCIESLAGMDIGEVKRQYGHKLCLWGNLDPAELIEPRSLQQLEQTVKQIITAGGNNSGLIFGTCSGLFKDMRLDSVRAVYEMARRKAI</sequence>
<accession>A0ABZ3ISI5</accession>
<dbReference type="Gene3D" id="3.20.20.210">
    <property type="match status" value="1"/>
</dbReference>
<evidence type="ECO:0000313" key="3">
    <source>
        <dbReference type="Proteomes" id="UP000216752"/>
    </source>
</evidence>
<proteinExistence type="predicted"/>
<name>A0ABZ3ISI5_9FIRM</name>
<dbReference type="EMBL" id="CP155573">
    <property type="protein sequence ID" value="XFO68323.1"/>
    <property type="molecule type" value="Genomic_DNA"/>
</dbReference>
<gene>
    <name evidence="2" type="ORF">SPSIL_045460</name>
</gene>
<dbReference type="Pfam" id="PF01208">
    <property type="entry name" value="URO-D"/>
    <property type="match status" value="1"/>
</dbReference>
<feature type="domain" description="Uroporphyrinogen decarboxylase (URO-D)" evidence="1">
    <location>
        <begin position="92"/>
        <end position="297"/>
    </location>
</feature>
<dbReference type="PANTHER" id="PTHR47099:SF1">
    <property type="entry name" value="METHYLCOBAMIDE:COM METHYLTRANSFERASE MTBA"/>
    <property type="match status" value="1"/>
</dbReference>
<dbReference type="InterPro" id="IPR000257">
    <property type="entry name" value="Uroporphyrinogen_deCOase"/>
</dbReference>
<protein>
    <recommendedName>
        <fullName evidence="1">Uroporphyrinogen decarboxylase (URO-D) domain-containing protein</fullName>
    </recommendedName>
</protein>
<dbReference type="RefSeq" id="WP_094604102.1">
    <property type="nucleotide sequence ID" value="NZ_CP155573.1"/>
</dbReference>
<organism evidence="2 3">
    <name type="scientific">Sporomusa silvacetica DSM 10669</name>
    <dbReference type="NCBI Taxonomy" id="1123289"/>
    <lineage>
        <taxon>Bacteria</taxon>
        <taxon>Bacillati</taxon>
        <taxon>Bacillota</taxon>
        <taxon>Negativicutes</taxon>
        <taxon>Selenomonadales</taxon>
        <taxon>Sporomusaceae</taxon>
        <taxon>Sporomusa</taxon>
    </lineage>
</organism>
<dbReference type="SUPFAM" id="SSF51726">
    <property type="entry name" value="UROD/MetE-like"/>
    <property type="match status" value="1"/>
</dbReference>
<keyword evidence="3" id="KW-1185">Reference proteome</keyword>
<dbReference type="InterPro" id="IPR052024">
    <property type="entry name" value="Methanogen_methyltrans"/>
</dbReference>
<dbReference type="Proteomes" id="UP000216752">
    <property type="component" value="Chromosome"/>
</dbReference>
<evidence type="ECO:0000259" key="1">
    <source>
        <dbReference type="Pfam" id="PF01208"/>
    </source>
</evidence>
<evidence type="ECO:0000313" key="2">
    <source>
        <dbReference type="EMBL" id="XFO68323.1"/>
    </source>
</evidence>
<reference evidence="2" key="1">
    <citation type="submission" date="2024-05" db="EMBL/GenBank/DDBJ databases">
        <title>Isolation and characterization of Sporomusa carbonis sp. nov., a carboxydotrophic hydrogenogen in the genus of Sporomusa isolated from a charcoal burning pile.</title>
        <authorList>
            <person name="Boeer T."/>
            <person name="Rosenbaum F."/>
            <person name="Eysell L."/>
            <person name="Mueller V."/>
            <person name="Daniel R."/>
            <person name="Poehlein A."/>
        </authorList>
    </citation>
    <scope>NUCLEOTIDE SEQUENCE [LARGE SCALE GENOMIC DNA]</scope>
    <source>
        <strain evidence="2">DSM 10669</strain>
    </source>
</reference>
<dbReference type="InterPro" id="IPR038071">
    <property type="entry name" value="UROD/MetE-like_sf"/>
</dbReference>
<dbReference type="PANTHER" id="PTHR47099">
    <property type="entry name" value="METHYLCOBAMIDE:COM METHYLTRANSFERASE MTBA"/>
    <property type="match status" value="1"/>
</dbReference>